<dbReference type="STRING" id="1314783.A0A165TGD3"/>
<evidence type="ECO:0000256" key="2">
    <source>
        <dbReference type="ARBA" id="ARBA00023239"/>
    </source>
</evidence>
<gene>
    <name evidence="3" type="ORF">DAEQUDRAFT_754624</name>
</gene>
<dbReference type="InterPro" id="IPR024652">
    <property type="entry name" value="Trichodiene_synth"/>
</dbReference>
<dbReference type="InterPro" id="IPR008949">
    <property type="entry name" value="Isoprenoid_synthase_dom_sf"/>
</dbReference>
<dbReference type="OrthoDB" id="2998174at2759"/>
<keyword evidence="2" id="KW-0456">Lyase</keyword>
<dbReference type="Gene3D" id="1.10.600.10">
    <property type="entry name" value="Farnesyl Diphosphate Synthase"/>
    <property type="match status" value="1"/>
</dbReference>
<proteinExistence type="inferred from homology"/>
<organism evidence="3 4">
    <name type="scientific">Daedalea quercina L-15889</name>
    <dbReference type="NCBI Taxonomy" id="1314783"/>
    <lineage>
        <taxon>Eukaryota</taxon>
        <taxon>Fungi</taxon>
        <taxon>Dikarya</taxon>
        <taxon>Basidiomycota</taxon>
        <taxon>Agaricomycotina</taxon>
        <taxon>Agaricomycetes</taxon>
        <taxon>Polyporales</taxon>
        <taxon>Fomitopsis</taxon>
    </lineage>
</organism>
<reference evidence="3 4" key="1">
    <citation type="journal article" date="2016" name="Mol. Biol. Evol.">
        <title>Comparative Genomics of Early-Diverging Mushroom-Forming Fungi Provides Insights into the Origins of Lignocellulose Decay Capabilities.</title>
        <authorList>
            <person name="Nagy L.G."/>
            <person name="Riley R."/>
            <person name="Tritt A."/>
            <person name="Adam C."/>
            <person name="Daum C."/>
            <person name="Floudas D."/>
            <person name="Sun H."/>
            <person name="Yadav J.S."/>
            <person name="Pangilinan J."/>
            <person name="Larsson K.H."/>
            <person name="Matsuura K."/>
            <person name="Barry K."/>
            <person name="Labutti K."/>
            <person name="Kuo R."/>
            <person name="Ohm R.A."/>
            <person name="Bhattacharya S.S."/>
            <person name="Shirouzu T."/>
            <person name="Yoshinaga Y."/>
            <person name="Martin F.M."/>
            <person name="Grigoriev I.V."/>
            <person name="Hibbett D.S."/>
        </authorList>
    </citation>
    <scope>NUCLEOTIDE SEQUENCE [LARGE SCALE GENOMIC DNA]</scope>
    <source>
        <strain evidence="3 4">L-15889</strain>
    </source>
</reference>
<sequence length="320" mass="36459">MPLSNIDSVVSQKHTVADVAKVAIWEFLQKMNVTPLRYTRDLELEARVKAITCTWPFEQHIRRHIVTGLVITETSYTHVSDIEARVAITLYTAILTSLDTPGLFDSVGAGDLWRKICDGSLRHDHGMLGQFAKIILDMDRFYSSFNASSILSSTLRFLNGEMISNEESKEFIEPSLKEFVDFSRNIGGDAEAYAAFIWSKADFPDENSYIQVFPDVCDYINHANDILSFYKEESDGEVASYIHARARVTGKSPLVTLHEVIDEVVASTERIRRTLGNSRAREAWDSFERGYISFHVGDPRYRLQDIFGVHWEYMMDASVF</sequence>
<evidence type="ECO:0000313" key="4">
    <source>
        <dbReference type="Proteomes" id="UP000076727"/>
    </source>
</evidence>
<dbReference type="Proteomes" id="UP000076727">
    <property type="component" value="Unassembled WGS sequence"/>
</dbReference>
<dbReference type="SUPFAM" id="SSF48576">
    <property type="entry name" value="Terpenoid synthases"/>
    <property type="match status" value="1"/>
</dbReference>
<dbReference type="EMBL" id="KV429037">
    <property type="protein sequence ID" value="KZT73399.1"/>
    <property type="molecule type" value="Genomic_DNA"/>
</dbReference>
<comment type="similarity">
    <text evidence="1">Belongs to the trichodiene synthase family.</text>
</comment>
<dbReference type="AlphaFoldDB" id="A0A165TGD3"/>
<name>A0A165TGD3_9APHY</name>
<dbReference type="Pfam" id="PF06330">
    <property type="entry name" value="TRI5"/>
    <property type="match status" value="1"/>
</dbReference>
<protein>
    <submittedName>
        <fullName evidence="3">Terpenoid synthase</fullName>
    </submittedName>
</protein>
<dbReference type="GO" id="GO:0016838">
    <property type="term" value="F:carbon-oxygen lyase activity, acting on phosphates"/>
    <property type="evidence" value="ECO:0007669"/>
    <property type="project" value="InterPro"/>
</dbReference>
<accession>A0A165TGD3</accession>
<evidence type="ECO:0000256" key="1">
    <source>
        <dbReference type="ARBA" id="ARBA00007946"/>
    </source>
</evidence>
<keyword evidence="4" id="KW-1185">Reference proteome</keyword>
<evidence type="ECO:0000313" key="3">
    <source>
        <dbReference type="EMBL" id="KZT73399.1"/>
    </source>
</evidence>